<dbReference type="EMBL" id="RCOS01000093">
    <property type="protein sequence ID" value="RSN74477.1"/>
    <property type="molecule type" value="Genomic_DNA"/>
</dbReference>
<proteinExistence type="predicted"/>
<evidence type="ECO:0000313" key="2">
    <source>
        <dbReference type="Proteomes" id="UP000277582"/>
    </source>
</evidence>
<reference evidence="1 2" key="1">
    <citation type="submission" date="2018-10" db="EMBL/GenBank/DDBJ databases">
        <title>Co-occurring genomic capacity for anaerobic methane metabolism and dissimilatory sulfite reduction discovered in the Korarchaeota.</title>
        <authorList>
            <person name="Mckay L.J."/>
            <person name="Dlakic M."/>
            <person name="Fields M.W."/>
            <person name="Delmont T.O."/>
            <person name="Eren A.M."/>
            <person name="Jay Z.J."/>
            <person name="Klingelsmith K.B."/>
            <person name="Rusch D.B."/>
            <person name="Inskeep W.P."/>
        </authorList>
    </citation>
    <scope>NUCLEOTIDE SEQUENCE [LARGE SCALE GENOMIC DNA]</scope>
    <source>
        <strain evidence="1 2">MDKW</strain>
    </source>
</reference>
<dbReference type="RefSeq" id="WP_125671478.1">
    <property type="nucleotide sequence ID" value="NZ_RCOS01000093.1"/>
</dbReference>
<sequence>MRSAARIRAIAEDAESDAVEADIVISQLIDEPLISDMLAGKLSIAVEDFLEVQMRGPRRGQGKARYQGNFRPFRTDKFALSSGISSSGIQEMMF</sequence>
<protein>
    <submittedName>
        <fullName evidence="1">Uncharacterized protein</fullName>
    </submittedName>
</protein>
<dbReference type="Proteomes" id="UP000277582">
    <property type="component" value="Unassembled WGS sequence"/>
</dbReference>
<gene>
    <name evidence="1" type="ORF">D6D85_07990</name>
</gene>
<comment type="caution">
    <text evidence="1">The sequence shown here is derived from an EMBL/GenBank/DDBJ whole genome shotgun (WGS) entry which is preliminary data.</text>
</comment>
<accession>A0A3R9QXM5</accession>
<name>A0A3R9QXM5_9CREN</name>
<dbReference type="AlphaFoldDB" id="A0A3R9QXM5"/>
<keyword evidence="2" id="KW-1185">Reference proteome</keyword>
<evidence type="ECO:0000313" key="1">
    <source>
        <dbReference type="EMBL" id="RSN74477.1"/>
    </source>
</evidence>
<organism evidence="1 2">
    <name type="scientific">Candidatus Methanodesulfokora washburnensis</name>
    <dbReference type="NCBI Taxonomy" id="2478471"/>
    <lineage>
        <taxon>Archaea</taxon>
        <taxon>Thermoproteota</taxon>
        <taxon>Candidatus Korarchaeia</taxon>
        <taxon>Candidatus Korarchaeia incertae sedis</taxon>
        <taxon>Candidatus Methanodesulfokora</taxon>
    </lineage>
</organism>